<comment type="catalytic activity">
    <reaction evidence="13">
        <text>uroporphyrinogen III + 4 H(+) = coproporphyrinogen III + 4 CO2</text>
        <dbReference type="Rhea" id="RHEA:19865"/>
        <dbReference type="ChEBI" id="CHEBI:15378"/>
        <dbReference type="ChEBI" id="CHEBI:16526"/>
        <dbReference type="ChEBI" id="CHEBI:57308"/>
        <dbReference type="ChEBI" id="CHEBI:57309"/>
        <dbReference type="EC" id="4.1.1.37"/>
    </reaction>
    <physiologicalReaction direction="left-to-right" evidence="13">
        <dbReference type="Rhea" id="RHEA:19866"/>
    </physiologicalReaction>
</comment>
<dbReference type="PANTHER" id="PTHR21091">
    <property type="entry name" value="METHYLTETRAHYDROFOLATE:HOMOCYSTEINE METHYLTRANSFERASE RELATED"/>
    <property type="match status" value="1"/>
</dbReference>
<keyword evidence="21" id="KW-1185">Reference proteome</keyword>
<dbReference type="EMBL" id="CAJOBC010000515">
    <property type="protein sequence ID" value="CAF3595751.1"/>
    <property type="molecule type" value="Genomic_DNA"/>
</dbReference>
<dbReference type="GO" id="GO:0004853">
    <property type="term" value="F:uroporphyrinogen decarboxylase activity"/>
    <property type="evidence" value="ECO:0007669"/>
    <property type="project" value="UniProtKB-EC"/>
</dbReference>
<evidence type="ECO:0000256" key="7">
    <source>
        <dbReference type="ARBA" id="ARBA00022490"/>
    </source>
</evidence>
<evidence type="ECO:0000256" key="3">
    <source>
        <dbReference type="ARBA" id="ARBA00009935"/>
    </source>
</evidence>
<organism evidence="18 21">
    <name type="scientific">Didymodactylos carnosus</name>
    <dbReference type="NCBI Taxonomy" id="1234261"/>
    <lineage>
        <taxon>Eukaryota</taxon>
        <taxon>Metazoa</taxon>
        <taxon>Spiralia</taxon>
        <taxon>Gnathifera</taxon>
        <taxon>Rotifera</taxon>
        <taxon>Eurotatoria</taxon>
        <taxon>Bdelloidea</taxon>
        <taxon>Philodinida</taxon>
        <taxon>Philodinidae</taxon>
        <taxon>Didymodactylos</taxon>
    </lineage>
</organism>
<evidence type="ECO:0000313" key="20">
    <source>
        <dbReference type="EMBL" id="CAF3595751.1"/>
    </source>
</evidence>
<comment type="subunit">
    <text evidence="4">Homodimer.</text>
</comment>
<evidence type="ECO:0000256" key="6">
    <source>
        <dbReference type="ARBA" id="ARBA00014308"/>
    </source>
</evidence>
<evidence type="ECO:0000313" key="18">
    <source>
        <dbReference type="EMBL" id="CAF0810145.1"/>
    </source>
</evidence>
<comment type="caution">
    <text evidence="18">The sequence shown here is derived from an EMBL/GenBank/DDBJ whole genome shotgun (WGS) entry which is preliminary data.</text>
</comment>
<dbReference type="FunFam" id="3.20.20.210:FF:000008">
    <property type="entry name" value="Uroporphyrinogen decarboxylase"/>
    <property type="match status" value="1"/>
</dbReference>
<dbReference type="OrthoDB" id="339900at2759"/>
<comment type="function">
    <text evidence="11">Catalyzes the sequential decarboxylation of the four acetate side chains of uroporphyrinogen to form coproporphyrinogen and participates in the fifth step in the heme biosynthetic pathway. Isomer I or isomer III of uroporphyrinogen may serve as substrate, but only coproporphyrinogen III can ultimately be converted to heme. In vitro also decarboxylates pentacarboxylate porphyrinogen I.</text>
</comment>
<dbReference type="Proteomes" id="UP000681722">
    <property type="component" value="Unassembled WGS sequence"/>
</dbReference>
<dbReference type="EMBL" id="CAJNOK010000441">
    <property type="protein sequence ID" value="CAF0753348.1"/>
    <property type="molecule type" value="Genomic_DNA"/>
</dbReference>
<dbReference type="Proteomes" id="UP000663829">
    <property type="component" value="Unassembled WGS sequence"/>
</dbReference>
<evidence type="ECO:0000256" key="9">
    <source>
        <dbReference type="ARBA" id="ARBA00023239"/>
    </source>
</evidence>
<reference evidence="18" key="1">
    <citation type="submission" date="2021-02" db="EMBL/GenBank/DDBJ databases">
        <authorList>
            <person name="Nowell W R."/>
        </authorList>
    </citation>
    <scope>NUCLEOTIDE SEQUENCE</scope>
</reference>
<accession>A0A813TDQ4</accession>
<evidence type="ECO:0000256" key="5">
    <source>
        <dbReference type="ARBA" id="ARBA00012288"/>
    </source>
</evidence>
<dbReference type="CDD" id="cd00717">
    <property type="entry name" value="URO-D"/>
    <property type="match status" value="1"/>
</dbReference>
<dbReference type="Proteomes" id="UP000682733">
    <property type="component" value="Unassembled WGS sequence"/>
</dbReference>
<evidence type="ECO:0000256" key="11">
    <source>
        <dbReference type="ARBA" id="ARBA00045708"/>
    </source>
</evidence>
<evidence type="ECO:0000313" key="21">
    <source>
        <dbReference type="Proteomes" id="UP000663829"/>
    </source>
</evidence>
<dbReference type="InterPro" id="IPR006361">
    <property type="entry name" value="Uroporphyrinogen_deCO2ase_HemE"/>
</dbReference>
<name>A0A813TDQ4_9BILA</name>
<evidence type="ECO:0000256" key="8">
    <source>
        <dbReference type="ARBA" id="ARBA00022793"/>
    </source>
</evidence>
<dbReference type="Proteomes" id="UP000677228">
    <property type="component" value="Unassembled WGS sequence"/>
</dbReference>
<protein>
    <recommendedName>
        <fullName evidence="6 14">Uroporphyrinogen decarboxylase</fullName>
        <ecNumber evidence="5 14">4.1.1.37</ecNumber>
    </recommendedName>
</protein>
<evidence type="ECO:0000256" key="13">
    <source>
        <dbReference type="ARBA" id="ARBA00048411"/>
    </source>
</evidence>
<comment type="pathway">
    <text evidence="2 14">Porphyrin-containing compound metabolism; protoporphyrin-IX biosynthesis; coproporphyrinogen-III from 5-aminolevulinate: step 4/4.</text>
</comment>
<evidence type="ECO:0000256" key="4">
    <source>
        <dbReference type="ARBA" id="ARBA00011738"/>
    </source>
</evidence>
<dbReference type="EC" id="4.1.1.37" evidence="5 14"/>
<evidence type="ECO:0000256" key="2">
    <source>
        <dbReference type="ARBA" id="ARBA00004804"/>
    </source>
</evidence>
<keyword evidence="8 14" id="KW-0210">Decarboxylase</keyword>
<dbReference type="UniPathway" id="UPA00251">
    <property type="reaction ID" value="UER00321"/>
</dbReference>
<evidence type="ECO:0000259" key="16">
    <source>
        <dbReference type="PROSITE" id="PS00906"/>
    </source>
</evidence>
<dbReference type="PANTHER" id="PTHR21091:SF169">
    <property type="entry name" value="UROPORPHYRINOGEN DECARBOXYLASE"/>
    <property type="match status" value="1"/>
</dbReference>
<dbReference type="NCBIfam" id="TIGR01464">
    <property type="entry name" value="hemE"/>
    <property type="match status" value="1"/>
</dbReference>
<dbReference type="Gene3D" id="3.20.20.210">
    <property type="match status" value="1"/>
</dbReference>
<dbReference type="GO" id="GO:0006782">
    <property type="term" value="P:protoporphyrinogen IX biosynthetic process"/>
    <property type="evidence" value="ECO:0007669"/>
    <property type="project" value="UniProtKB-UniPathway"/>
</dbReference>
<dbReference type="InterPro" id="IPR038071">
    <property type="entry name" value="UROD/MetE-like_sf"/>
</dbReference>
<dbReference type="EMBL" id="CAJOBA010000441">
    <property type="protein sequence ID" value="CAF3532266.1"/>
    <property type="molecule type" value="Genomic_DNA"/>
</dbReference>
<comment type="similarity">
    <text evidence="3 15">Belongs to the uroporphyrinogen decarboxylase family.</text>
</comment>
<dbReference type="SUPFAM" id="SSF51726">
    <property type="entry name" value="UROD/MetE-like"/>
    <property type="match status" value="1"/>
</dbReference>
<comment type="subcellular location">
    <subcellularLocation>
        <location evidence="1">Cytoplasm</location>
        <location evidence="1">Cytosol</location>
    </subcellularLocation>
</comment>
<evidence type="ECO:0000256" key="15">
    <source>
        <dbReference type="RuleBase" id="RU004169"/>
    </source>
</evidence>
<keyword evidence="10 14" id="KW-0627">Porphyrin biosynthesis</keyword>
<sequence length="372" mass="43140">MHLAAKMTLHEFPPLKNNRILRACRGESIDCVPVWIMRQAGRYLPEFKKLLTEHGFFKLIQSPDYVKEITLQPVKRFDLDAAILFTDIVVLVQAMGFEMEMSPKDGPCLKEPLTEPDDVLKLLEKQYNIKTSLSYVYESIVKTRHELDGQCPLIGFSGGPLTLMCFIIEGKGTTAAKMSKLKRWLYCHRERSHQLLKLITELTIEYLKEQILNGIQLIQIFESYCQALNEELFLEYVYPYLKQIRNEINNEQIPLGLFAKDAHYAMELIRDLKYDIVSLDWTIQPSNARHIFNSDDEKTVLQGNLDPCVLYSIDKNQIELYVRQMLEEFGTKQYIANLGHGIYPDVPVDNVKIFVDAVHRISKEMIDKEKNS</sequence>
<evidence type="ECO:0000256" key="1">
    <source>
        <dbReference type="ARBA" id="ARBA00004514"/>
    </source>
</evidence>
<dbReference type="Pfam" id="PF01208">
    <property type="entry name" value="URO-D"/>
    <property type="match status" value="1"/>
</dbReference>
<evidence type="ECO:0000256" key="14">
    <source>
        <dbReference type="RuleBase" id="RU000554"/>
    </source>
</evidence>
<evidence type="ECO:0000313" key="19">
    <source>
        <dbReference type="EMBL" id="CAF3532266.1"/>
    </source>
</evidence>
<dbReference type="InterPro" id="IPR000257">
    <property type="entry name" value="Uroporphyrinogen_deCOase"/>
</dbReference>
<proteinExistence type="inferred from homology"/>
<keyword evidence="7" id="KW-0963">Cytoplasm</keyword>
<keyword evidence="9 14" id="KW-0456">Lyase</keyword>
<evidence type="ECO:0000256" key="12">
    <source>
        <dbReference type="ARBA" id="ARBA00047341"/>
    </source>
</evidence>
<evidence type="ECO:0000256" key="10">
    <source>
        <dbReference type="ARBA" id="ARBA00023244"/>
    </source>
</evidence>
<feature type="domain" description="Uroporphyrinogen decarboxylase (URO-D)" evidence="16">
    <location>
        <begin position="33"/>
        <end position="42"/>
    </location>
</feature>
<dbReference type="AlphaFoldDB" id="A0A813TDQ4"/>
<comment type="catalytic activity">
    <reaction evidence="12">
        <text>uroporphyrinogen I + 4 H(+) = coproporphyrinogen I + 4 CO2</text>
        <dbReference type="Rhea" id="RHEA:31239"/>
        <dbReference type="ChEBI" id="CHEBI:15378"/>
        <dbReference type="ChEBI" id="CHEBI:16526"/>
        <dbReference type="ChEBI" id="CHEBI:62626"/>
        <dbReference type="ChEBI" id="CHEBI:62631"/>
    </reaction>
    <physiologicalReaction direction="left-to-right" evidence="12">
        <dbReference type="Rhea" id="RHEA:31240"/>
    </physiologicalReaction>
</comment>
<gene>
    <name evidence="18" type="ORF">GPM918_LOCUS3985</name>
    <name evidence="17" type="ORF">OVA965_LOCUS2141</name>
    <name evidence="20" type="ORF">SRO942_LOCUS3985</name>
    <name evidence="19" type="ORF">TMI583_LOCUS2141</name>
</gene>
<dbReference type="GO" id="GO:0005829">
    <property type="term" value="C:cytosol"/>
    <property type="evidence" value="ECO:0007669"/>
    <property type="project" value="UniProtKB-SubCell"/>
</dbReference>
<dbReference type="EMBL" id="CAJNOQ010000515">
    <property type="protein sequence ID" value="CAF0810145.1"/>
    <property type="molecule type" value="Genomic_DNA"/>
</dbReference>
<dbReference type="PROSITE" id="PS00906">
    <property type="entry name" value="UROD_1"/>
    <property type="match status" value="1"/>
</dbReference>
<evidence type="ECO:0000313" key="17">
    <source>
        <dbReference type="EMBL" id="CAF0753348.1"/>
    </source>
</evidence>